<evidence type="ECO:0000313" key="1">
    <source>
        <dbReference type="EMBL" id="KAI5650168.1"/>
    </source>
</evidence>
<reference evidence="2" key="1">
    <citation type="journal article" date="2023" name="Nat. Plants">
        <title>Single-cell RNA sequencing provides a high-resolution roadmap for understanding the multicellular compartmentation of specialized metabolism.</title>
        <authorList>
            <person name="Sun S."/>
            <person name="Shen X."/>
            <person name="Li Y."/>
            <person name="Li Y."/>
            <person name="Wang S."/>
            <person name="Li R."/>
            <person name="Zhang H."/>
            <person name="Shen G."/>
            <person name="Guo B."/>
            <person name="Wei J."/>
            <person name="Xu J."/>
            <person name="St-Pierre B."/>
            <person name="Chen S."/>
            <person name="Sun C."/>
        </authorList>
    </citation>
    <scope>NUCLEOTIDE SEQUENCE [LARGE SCALE GENOMIC DNA]</scope>
</reference>
<dbReference type="Proteomes" id="UP001060085">
    <property type="component" value="Linkage Group LG08"/>
</dbReference>
<name>A0ACB9ZT04_CATRO</name>
<dbReference type="EMBL" id="CM044708">
    <property type="protein sequence ID" value="KAI5650168.1"/>
    <property type="molecule type" value="Genomic_DNA"/>
</dbReference>
<comment type="caution">
    <text evidence="1">The sequence shown here is derived from an EMBL/GenBank/DDBJ whole genome shotgun (WGS) entry which is preliminary data.</text>
</comment>
<gene>
    <name evidence="1" type="ORF">M9H77_36173</name>
</gene>
<evidence type="ECO:0000313" key="2">
    <source>
        <dbReference type="Proteomes" id="UP001060085"/>
    </source>
</evidence>
<organism evidence="1 2">
    <name type="scientific">Catharanthus roseus</name>
    <name type="common">Madagascar periwinkle</name>
    <name type="synonym">Vinca rosea</name>
    <dbReference type="NCBI Taxonomy" id="4058"/>
    <lineage>
        <taxon>Eukaryota</taxon>
        <taxon>Viridiplantae</taxon>
        <taxon>Streptophyta</taxon>
        <taxon>Embryophyta</taxon>
        <taxon>Tracheophyta</taxon>
        <taxon>Spermatophyta</taxon>
        <taxon>Magnoliopsida</taxon>
        <taxon>eudicotyledons</taxon>
        <taxon>Gunneridae</taxon>
        <taxon>Pentapetalae</taxon>
        <taxon>asterids</taxon>
        <taxon>lamiids</taxon>
        <taxon>Gentianales</taxon>
        <taxon>Apocynaceae</taxon>
        <taxon>Rauvolfioideae</taxon>
        <taxon>Vinceae</taxon>
        <taxon>Catharanthinae</taxon>
        <taxon>Catharanthus</taxon>
    </lineage>
</organism>
<accession>A0ACB9ZT04</accession>
<keyword evidence="2" id="KW-1185">Reference proteome</keyword>
<protein>
    <submittedName>
        <fullName evidence="1">Uncharacterized protein</fullName>
    </submittedName>
</protein>
<proteinExistence type="predicted"/>
<sequence>MDESVAKQSTRIKHIIEELYVDSMPILIPIISAKILKKIIGYYMRVIGSVASGKDTAELKSFFDELVNGNEPTLFSLLLVADYRIHVMIHITFASYSTSGLNLPQKKQQRFAERILGLSTENCALESIDETSLPITFMGSRRLLDYCCV</sequence>